<keyword evidence="3" id="KW-1185">Reference proteome</keyword>
<feature type="domain" description="DUF5060" evidence="1">
    <location>
        <begin position="288"/>
        <end position="369"/>
    </location>
</feature>
<dbReference type="Pfam" id="PF16586">
    <property type="entry name" value="DUF5060"/>
    <property type="match status" value="1"/>
</dbReference>
<dbReference type="InterPro" id="IPR032260">
    <property type="entry name" value="DUF5060"/>
</dbReference>
<evidence type="ECO:0000313" key="3">
    <source>
        <dbReference type="Proteomes" id="UP000248790"/>
    </source>
</evidence>
<dbReference type="Gene3D" id="2.60.40.10">
    <property type="entry name" value="Immunoglobulins"/>
    <property type="match status" value="3"/>
</dbReference>
<protein>
    <submittedName>
        <fullName evidence="2">Uncharacterized protein DUF5060</fullName>
    </submittedName>
</protein>
<evidence type="ECO:0000259" key="1">
    <source>
        <dbReference type="Pfam" id="PF16586"/>
    </source>
</evidence>
<reference evidence="2 3" key="1">
    <citation type="submission" date="2018-06" db="EMBL/GenBank/DDBJ databases">
        <title>Genomic Encyclopedia of Archaeal and Bacterial Type Strains, Phase II (KMG-II): from individual species to whole genera.</title>
        <authorList>
            <person name="Goeker M."/>
        </authorList>
    </citation>
    <scope>NUCLEOTIDE SEQUENCE [LARGE SCALE GENOMIC DNA]</scope>
    <source>
        <strain evidence="2 3">DSM 21851</strain>
    </source>
</reference>
<organism evidence="2 3">
    <name type="scientific">Larkinella arboricola</name>
    <dbReference type="NCBI Taxonomy" id="643671"/>
    <lineage>
        <taxon>Bacteria</taxon>
        <taxon>Pseudomonadati</taxon>
        <taxon>Bacteroidota</taxon>
        <taxon>Cytophagia</taxon>
        <taxon>Cytophagales</taxon>
        <taxon>Spirosomataceae</taxon>
        <taxon>Larkinella</taxon>
    </lineage>
</organism>
<dbReference type="InterPro" id="IPR013783">
    <property type="entry name" value="Ig-like_fold"/>
</dbReference>
<sequence>MKQRFSCLKSVPKPANYLIYSYSLVLFLLLHSISFAQHLTGFTLINAATNTDIGPLNDGDVVNLTMTGDLLNVRANTNSSGIRRVVFALDGKENFRTETVAPYTLAGDTDQGHYDWTPSLEVHTIKATPYNASGQAGTPLTVTFRVIASTPTPEGITGFTLINASTNADIGPLTEGAQVDLRLTGKLLNVRANTNSSTIRRVVFALDGKENFRTETVAPYTLAGDTDQGHYDWTPSLGPHSLKATPYNAVGQAGTPLRVNFTVIASSPPQEEPGENQPPAPVALQGELRQWHKITLVIEGPQTSEMAAENPFLNYRLNVTFTKGAKRYVVPGYFAADGNAANTSATAGKIWKVHFSPDETGLWHYTISMRKGTNVAVSDRLQEGEPVETVDGQTGQFTVLPTNKMGIDLRAKGRLRYTGERYLQFAGTGEYFLKGGVDSPENFLSYADFDNSTNIGNRRKTWSPHVQDWKEGDPTWQDGKGKGIIGAVNYLASQQMNVFSFITLGIDGDDKNVYPYASPNDYTRFDCSKLDQWEMVFEHGEKQGMYLHFKTQERENCLLLDGGNLGVQRKLYLRELIARFGHHLALNWNLGEENIQTTQQRRDMAQYVAQLDPYKTHRTSYQCKRTERGLFPSAG</sequence>
<dbReference type="Proteomes" id="UP000248790">
    <property type="component" value="Unassembled WGS sequence"/>
</dbReference>
<dbReference type="Gene3D" id="3.20.20.80">
    <property type="entry name" value="Glycosidases"/>
    <property type="match status" value="1"/>
</dbReference>
<accession>A0A327WQZ1</accession>
<dbReference type="AlphaFoldDB" id="A0A327WQZ1"/>
<proteinExistence type="predicted"/>
<gene>
    <name evidence="2" type="ORF">LX87_04774</name>
</gene>
<evidence type="ECO:0000313" key="2">
    <source>
        <dbReference type="EMBL" id="RAJ93262.1"/>
    </source>
</evidence>
<name>A0A327WQZ1_LARAB</name>
<comment type="caution">
    <text evidence="2">The sequence shown here is derived from an EMBL/GenBank/DDBJ whole genome shotgun (WGS) entry which is preliminary data.</text>
</comment>
<dbReference type="EMBL" id="QLMC01000006">
    <property type="protein sequence ID" value="RAJ93262.1"/>
    <property type="molecule type" value="Genomic_DNA"/>
</dbReference>